<feature type="transmembrane region" description="Helical" evidence="1">
    <location>
        <begin position="12"/>
        <end position="39"/>
    </location>
</feature>
<feature type="transmembrane region" description="Helical" evidence="1">
    <location>
        <begin position="85"/>
        <end position="105"/>
    </location>
</feature>
<reference evidence="3 4" key="1">
    <citation type="submission" date="2021-02" db="EMBL/GenBank/DDBJ databases">
        <title>Streptomyces spirodelae sp. nov., isolated from duckweed.</title>
        <authorList>
            <person name="Saimee Y."/>
            <person name="Duangmal K."/>
        </authorList>
    </citation>
    <scope>NUCLEOTIDE SEQUENCE [LARGE SCALE GENOMIC DNA]</scope>
    <source>
        <strain evidence="3 4">DW4-2</strain>
    </source>
</reference>
<feature type="domain" description="DUF7144" evidence="2">
    <location>
        <begin position="19"/>
        <end position="131"/>
    </location>
</feature>
<accession>A0ABS3X0Q0</accession>
<organism evidence="3 4">
    <name type="scientific">Streptomyces spirodelae</name>
    <dbReference type="NCBI Taxonomy" id="2812904"/>
    <lineage>
        <taxon>Bacteria</taxon>
        <taxon>Bacillati</taxon>
        <taxon>Actinomycetota</taxon>
        <taxon>Actinomycetes</taxon>
        <taxon>Kitasatosporales</taxon>
        <taxon>Streptomycetaceae</taxon>
        <taxon>Streptomyces</taxon>
    </lineage>
</organism>
<feature type="transmembrane region" description="Helical" evidence="1">
    <location>
        <begin position="59"/>
        <end position="78"/>
    </location>
</feature>
<keyword evidence="4" id="KW-1185">Reference proteome</keyword>
<gene>
    <name evidence="3" type="ORF">JW592_26030</name>
</gene>
<keyword evidence="1" id="KW-0812">Transmembrane</keyword>
<keyword evidence="1" id="KW-1133">Transmembrane helix</keyword>
<evidence type="ECO:0000259" key="2">
    <source>
        <dbReference type="Pfam" id="PF23636"/>
    </source>
</evidence>
<sequence>MTQSTMSNRGTNALAGGVVTFGGVMLVLAGVLDALRGIMAIANDNIFVSTPNYVFKFDVAGWGWIHLILGVLAIPVGLSLVRGSLWARIVGVVIAGLLLITSFLALPYYPLWSIVLIALYAFIIWALCVYRPESQVGSR</sequence>
<evidence type="ECO:0000313" key="4">
    <source>
        <dbReference type="Proteomes" id="UP001518976"/>
    </source>
</evidence>
<dbReference type="Proteomes" id="UP001518976">
    <property type="component" value="Unassembled WGS sequence"/>
</dbReference>
<evidence type="ECO:0000313" key="3">
    <source>
        <dbReference type="EMBL" id="MBO8188898.1"/>
    </source>
</evidence>
<name>A0ABS3X0Q0_9ACTN</name>
<protein>
    <recommendedName>
        <fullName evidence="2">DUF7144 domain-containing protein</fullName>
    </recommendedName>
</protein>
<dbReference type="Pfam" id="PF23636">
    <property type="entry name" value="DUF7144"/>
    <property type="match status" value="1"/>
</dbReference>
<evidence type="ECO:0000256" key="1">
    <source>
        <dbReference type="SAM" id="Phobius"/>
    </source>
</evidence>
<proteinExistence type="predicted"/>
<keyword evidence="1" id="KW-0472">Membrane</keyword>
<dbReference type="RefSeq" id="WP_209267671.1">
    <property type="nucleotide sequence ID" value="NZ_JAFFZN010000028.1"/>
</dbReference>
<dbReference type="InterPro" id="IPR055568">
    <property type="entry name" value="DUF7144"/>
</dbReference>
<comment type="caution">
    <text evidence="3">The sequence shown here is derived from an EMBL/GenBank/DDBJ whole genome shotgun (WGS) entry which is preliminary data.</text>
</comment>
<feature type="transmembrane region" description="Helical" evidence="1">
    <location>
        <begin position="111"/>
        <end position="130"/>
    </location>
</feature>
<dbReference type="EMBL" id="JAFFZN010000028">
    <property type="protein sequence ID" value="MBO8188898.1"/>
    <property type="molecule type" value="Genomic_DNA"/>
</dbReference>